<keyword evidence="7" id="KW-0677">Repeat</keyword>
<dbReference type="PANTHER" id="PTHR48061:SF51">
    <property type="entry name" value="RECEPTOR LIKE PROTEIN 30-LIKE"/>
    <property type="match status" value="1"/>
</dbReference>
<evidence type="ECO:0000256" key="9">
    <source>
        <dbReference type="ARBA" id="ARBA00023136"/>
    </source>
</evidence>
<comment type="subcellular location">
    <subcellularLocation>
        <location evidence="1">Cell membrane</location>
        <topology evidence="1">Single-pass type I membrane protein</topology>
    </subcellularLocation>
</comment>
<gene>
    <name evidence="12" type="ORF">Cgig2_000160</name>
</gene>
<keyword evidence="6" id="KW-0732">Signal</keyword>
<name>A0A9Q1JRT5_9CARY</name>
<comment type="caution">
    <text evidence="12">The sequence shown here is derived from an EMBL/GenBank/DDBJ whole genome shotgun (WGS) entry which is preliminary data.</text>
</comment>
<dbReference type="AlphaFoldDB" id="A0A9Q1JRT5"/>
<keyword evidence="8" id="KW-1133">Transmembrane helix</keyword>
<evidence type="ECO:0000256" key="8">
    <source>
        <dbReference type="ARBA" id="ARBA00022989"/>
    </source>
</evidence>
<dbReference type="InterPro" id="IPR032675">
    <property type="entry name" value="LRR_dom_sf"/>
</dbReference>
<sequence length="424" mass="47348">MDLRLASCNLGVLPEFLRTQAHLKCLDLSNNHIQGTVPKWTCAIGDGSLEFLNLSGNNFVDLERPIPYAPFLEALDLYSNNVQGEIPPQMEELRYLDLSSNGFTSINADIGDNLTSNSANFLEQHTWKKSLSLCNATYLEILDLDDNHFKGNIPDFLIAMTQHLGVLNARGSNLSGVIPYRLGKACVLETLDFNGNLLQGQIPRSVANCKEYKVLDLGKNQFNDTFPCELKSDKIILDLAFNHFNSEIIARLILNLTLMMARMNKSLTKPDDLHYGSIKEDYYQDELTVTFKGNDFVMEKILTIITSVNLSNNDFHGEITKELGKLNALTVLNLSHNSPLANIPSLLGHLSHLESLDLSCNALNGKIPRELAKLRTISTSTQLQSFNTSSYKGKLGLYDPPLTPKSRNRHALELTPPAYQEELH</sequence>
<dbReference type="FunFam" id="3.80.10.10:FF:000041">
    <property type="entry name" value="LRR receptor-like serine/threonine-protein kinase ERECTA"/>
    <property type="match status" value="1"/>
</dbReference>
<feature type="region of interest" description="Disordered" evidence="11">
    <location>
        <begin position="397"/>
        <end position="424"/>
    </location>
</feature>
<comment type="similarity">
    <text evidence="2">Belongs to the RLP family.</text>
</comment>
<dbReference type="Proteomes" id="UP001153076">
    <property type="component" value="Unassembled WGS sequence"/>
</dbReference>
<keyword evidence="4" id="KW-0433">Leucine-rich repeat</keyword>
<evidence type="ECO:0000256" key="6">
    <source>
        <dbReference type="ARBA" id="ARBA00022729"/>
    </source>
</evidence>
<dbReference type="PANTHER" id="PTHR48061">
    <property type="entry name" value="LEUCINE-RICH REPEAT RECEPTOR PROTEIN KINASE EMS1-LIKE-RELATED"/>
    <property type="match status" value="1"/>
</dbReference>
<dbReference type="PRINTS" id="PR00019">
    <property type="entry name" value="LEURICHRPT"/>
</dbReference>
<keyword evidence="3" id="KW-1003">Cell membrane</keyword>
<evidence type="ECO:0000256" key="1">
    <source>
        <dbReference type="ARBA" id="ARBA00004251"/>
    </source>
</evidence>
<keyword evidence="5" id="KW-0812">Transmembrane</keyword>
<dbReference type="InterPro" id="IPR001611">
    <property type="entry name" value="Leu-rich_rpt"/>
</dbReference>
<evidence type="ECO:0000313" key="12">
    <source>
        <dbReference type="EMBL" id="KAJ8429832.1"/>
    </source>
</evidence>
<evidence type="ECO:0000256" key="7">
    <source>
        <dbReference type="ARBA" id="ARBA00022737"/>
    </source>
</evidence>
<evidence type="ECO:0000256" key="10">
    <source>
        <dbReference type="ARBA" id="ARBA00023180"/>
    </source>
</evidence>
<dbReference type="SMART" id="SM00369">
    <property type="entry name" value="LRR_TYP"/>
    <property type="match status" value="3"/>
</dbReference>
<dbReference type="InterPro" id="IPR003591">
    <property type="entry name" value="Leu-rich_rpt_typical-subtyp"/>
</dbReference>
<dbReference type="GO" id="GO:0005886">
    <property type="term" value="C:plasma membrane"/>
    <property type="evidence" value="ECO:0007669"/>
    <property type="project" value="UniProtKB-SubCell"/>
</dbReference>
<evidence type="ECO:0000256" key="5">
    <source>
        <dbReference type="ARBA" id="ARBA00022692"/>
    </source>
</evidence>
<dbReference type="InterPro" id="IPR046956">
    <property type="entry name" value="RLP23-like"/>
</dbReference>
<evidence type="ECO:0000256" key="4">
    <source>
        <dbReference type="ARBA" id="ARBA00022614"/>
    </source>
</evidence>
<dbReference type="EMBL" id="JAKOGI010000855">
    <property type="protein sequence ID" value="KAJ8429832.1"/>
    <property type="molecule type" value="Genomic_DNA"/>
</dbReference>
<accession>A0A9Q1JRT5</accession>
<evidence type="ECO:0000256" key="3">
    <source>
        <dbReference type="ARBA" id="ARBA00022475"/>
    </source>
</evidence>
<dbReference type="Gene3D" id="3.80.10.10">
    <property type="entry name" value="Ribonuclease Inhibitor"/>
    <property type="match status" value="2"/>
</dbReference>
<proteinExistence type="inferred from homology"/>
<reference evidence="12" key="1">
    <citation type="submission" date="2022-04" db="EMBL/GenBank/DDBJ databases">
        <title>Carnegiea gigantea Genome sequencing and assembly v2.</title>
        <authorList>
            <person name="Copetti D."/>
            <person name="Sanderson M.J."/>
            <person name="Burquez A."/>
            <person name="Wojciechowski M.F."/>
        </authorList>
    </citation>
    <scope>NUCLEOTIDE SEQUENCE</scope>
    <source>
        <strain evidence="12">SGP5-SGP5p</strain>
        <tissue evidence="12">Aerial part</tissue>
    </source>
</reference>
<organism evidence="12 13">
    <name type="scientific">Carnegiea gigantea</name>
    <dbReference type="NCBI Taxonomy" id="171969"/>
    <lineage>
        <taxon>Eukaryota</taxon>
        <taxon>Viridiplantae</taxon>
        <taxon>Streptophyta</taxon>
        <taxon>Embryophyta</taxon>
        <taxon>Tracheophyta</taxon>
        <taxon>Spermatophyta</taxon>
        <taxon>Magnoliopsida</taxon>
        <taxon>eudicotyledons</taxon>
        <taxon>Gunneridae</taxon>
        <taxon>Pentapetalae</taxon>
        <taxon>Caryophyllales</taxon>
        <taxon>Cactineae</taxon>
        <taxon>Cactaceae</taxon>
        <taxon>Cactoideae</taxon>
        <taxon>Echinocereeae</taxon>
        <taxon>Carnegiea</taxon>
    </lineage>
</organism>
<keyword evidence="9" id="KW-0472">Membrane</keyword>
<dbReference type="Pfam" id="PF00560">
    <property type="entry name" value="LRR_1"/>
    <property type="match status" value="6"/>
</dbReference>
<keyword evidence="10" id="KW-0325">Glycoprotein</keyword>
<protein>
    <submittedName>
        <fullName evidence="12">Uncharacterized protein</fullName>
    </submittedName>
</protein>
<evidence type="ECO:0000256" key="2">
    <source>
        <dbReference type="ARBA" id="ARBA00009592"/>
    </source>
</evidence>
<dbReference type="SUPFAM" id="SSF52058">
    <property type="entry name" value="L domain-like"/>
    <property type="match status" value="2"/>
</dbReference>
<keyword evidence="13" id="KW-1185">Reference proteome</keyword>
<dbReference type="OrthoDB" id="1430275at2759"/>
<evidence type="ECO:0000256" key="11">
    <source>
        <dbReference type="SAM" id="MobiDB-lite"/>
    </source>
</evidence>
<evidence type="ECO:0000313" key="13">
    <source>
        <dbReference type="Proteomes" id="UP001153076"/>
    </source>
</evidence>